<evidence type="ECO:0000256" key="5">
    <source>
        <dbReference type="ARBA" id="ARBA00011738"/>
    </source>
</evidence>
<dbReference type="GO" id="GO:0020037">
    <property type="term" value="F:heme binding"/>
    <property type="evidence" value="ECO:0007669"/>
    <property type="project" value="InterPro"/>
</dbReference>
<reference evidence="22 23" key="1">
    <citation type="submission" date="2018-01" db="EMBL/GenBank/DDBJ databases">
        <title>Harnessing the power of phylogenomics to disentangle the directionality and signatures of interkingdom host jumping in the parasitic fungal genus Tolypocladium.</title>
        <authorList>
            <person name="Quandt C.A."/>
            <person name="Patterson W."/>
            <person name="Spatafora J.W."/>
        </authorList>
    </citation>
    <scope>NUCLEOTIDE SEQUENCE [LARGE SCALE GENOMIC DNA]</scope>
    <source>
        <strain evidence="22 23">NRBC 100945</strain>
    </source>
</reference>
<dbReference type="FunFam" id="3.10.120.10:FF:000016">
    <property type="entry name" value="Nitrate reductase"/>
    <property type="match status" value="1"/>
</dbReference>
<evidence type="ECO:0000256" key="7">
    <source>
        <dbReference type="ARBA" id="ARBA00022617"/>
    </source>
</evidence>
<dbReference type="InterPro" id="IPR001199">
    <property type="entry name" value="Cyt_B5-like_heme/steroid-bd"/>
</dbReference>
<dbReference type="InterPro" id="IPR039261">
    <property type="entry name" value="FNR_nucleotide-bd"/>
</dbReference>
<dbReference type="STRING" id="94208.A0A2S4L2H5"/>
<dbReference type="InterPro" id="IPR018506">
    <property type="entry name" value="Cyt_B5_heme-BS"/>
</dbReference>
<dbReference type="PANTHER" id="PTHR19372:SF7">
    <property type="entry name" value="SULFITE OXIDASE, MITOCHONDRIAL"/>
    <property type="match status" value="1"/>
</dbReference>
<dbReference type="Gene3D" id="2.60.40.650">
    <property type="match status" value="1"/>
</dbReference>
<dbReference type="SMART" id="SM01117">
    <property type="entry name" value="Cyt-b5"/>
    <property type="match status" value="1"/>
</dbReference>
<dbReference type="EMBL" id="PKSG01000311">
    <property type="protein sequence ID" value="POR36643.1"/>
    <property type="molecule type" value="Genomic_DNA"/>
</dbReference>
<organism evidence="22 23">
    <name type="scientific">Tolypocladium paradoxum</name>
    <dbReference type="NCBI Taxonomy" id="94208"/>
    <lineage>
        <taxon>Eukaryota</taxon>
        <taxon>Fungi</taxon>
        <taxon>Dikarya</taxon>
        <taxon>Ascomycota</taxon>
        <taxon>Pezizomycotina</taxon>
        <taxon>Sordariomycetes</taxon>
        <taxon>Hypocreomycetidae</taxon>
        <taxon>Hypocreales</taxon>
        <taxon>Ophiocordycipitaceae</taxon>
        <taxon>Tolypocladium</taxon>
    </lineage>
</organism>
<name>A0A2S4L2H5_9HYPO</name>
<keyword evidence="12" id="KW-0560">Oxidoreductase</keyword>
<comment type="catalytic activity">
    <reaction evidence="16">
        <text>nitrite + NADP(+) + H2O = nitrate + NADPH + H(+)</text>
        <dbReference type="Rhea" id="RHEA:19061"/>
        <dbReference type="ChEBI" id="CHEBI:15377"/>
        <dbReference type="ChEBI" id="CHEBI:15378"/>
        <dbReference type="ChEBI" id="CHEBI:16301"/>
        <dbReference type="ChEBI" id="CHEBI:17632"/>
        <dbReference type="ChEBI" id="CHEBI:57783"/>
        <dbReference type="ChEBI" id="CHEBI:58349"/>
        <dbReference type="EC" id="1.7.1.3"/>
    </reaction>
</comment>
<evidence type="ECO:0000256" key="10">
    <source>
        <dbReference type="ARBA" id="ARBA00022827"/>
    </source>
</evidence>
<keyword evidence="14 17" id="KW-0534">Nitrate assimilation</keyword>
<comment type="function">
    <text evidence="3 17">Nitrate reductase is a key enzyme involved in the first step of nitrate assimilation in plants, fungi and bacteria.</text>
</comment>
<dbReference type="PROSITE" id="PS50255">
    <property type="entry name" value="CYTOCHROME_B5_2"/>
    <property type="match status" value="1"/>
</dbReference>
<dbReference type="GO" id="GO:0030151">
    <property type="term" value="F:molybdenum ion binding"/>
    <property type="evidence" value="ECO:0007669"/>
    <property type="project" value="InterPro"/>
</dbReference>
<feature type="domain" description="FAD-binding FR-type" evidence="21">
    <location>
        <begin position="635"/>
        <end position="746"/>
    </location>
</feature>
<dbReference type="AlphaFoldDB" id="A0A2S4L2H5"/>
<dbReference type="InterPro" id="IPR036374">
    <property type="entry name" value="OxRdtase_Mopterin-bd_sf"/>
</dbReference>
<dbReference type="Pfam" id="PF00173">
    <property type="entry name" value="Cyt-b5"/>
    <property type="match status" value="1"/>
</dbReference>
<evidence type="ECO:0000256" key="8">
    <source>
        <dbReference type="ARBA" id="ARBA00022630"/>
    </source>
</evidence>
<evidence type="ECO:0000256" key="17">
    <source>
        <dbReference type="PIRNR" id="PIRNR000233"/>
    </source>
</evidence>
<protein>
    <recommendedName>
        <fullName evidence="17">Nitrate reductase</fullName>
    </recommendedName>
</protein>
<evidence type="ECO:0000256" key="6">
    <source>
        <dbReference type="ARBA" id="ARBA00022505"/>
    </source>
</evidence>
<feature type="domain" description="Cytochrome b5 heme-binding" evidence="20">
    <location>
        <begin position="535"/>
        <end position="610"/>
    </location>
</feature>
<dbReference type="Pfam" id="PF00174">
    <property type="entry name" value="Oxidored_molyb"/>
    <property type="match status" value="1"/>
</dbReference>
<dbReference type="Gene3D" id="3.90.420.10">
    <property type="entry name" value="Oxidoreductase, molybdopterin-binding domain"/>
    <property type="match status" value="1"/>
</dbReference>
<dbReference type="Gene3D" id="2.40.30.10">
    <property type="entry name" value="Translation factors"/>
    <property type="match status" value="1"/>
</dbReference>
<keyword evidence="10" id="KW-0274">FAD</keyword>
<evidence type="ECO:0000256" key="1">
    <source>
        <dbReference type="ARBA" id="ARBA00001971"/>
    </source>
</evidence>
<dbReference type="PRINTS" id="PR00407">
    <property type="entry name" value="EUMOPTERIN"/>
</dbReference>
<dbReference type="InterPro" id="IPR036400">
    <property type="entry name" value="Cyt_B5-like_heme/steroid_sf"/>
</dbReference>
<dbReference type="InterPro" id="IPR008335">
    <property type="entry name" value="Mopterin_OxRdtase_euk"/>
</dbReference>
<comment type="cofactor">
    <cofactor evidence="2">
        <name>FAD</name>
        <dbReference type="ChEBI" id="CHEBI:57692"/>
    </cofactor>
</comment>
<dbReference type="PRINTS" id="PR00406">
    <property type="entry name" value="CYTB5RDTASE"/>
</dbReference>
<dbReference type="SUPFAM" id="SSF63380">
    <property type="entry name" value="Riboflavin synthase domain-like"/>
    <property type="match status" value="1"/>
</dbReference>
<dbReference type="Pfam" id="PF03404">
    <property type="entry name" value="Mo-co_dimer"/>
    <property type="match status" value="1"/>
</dbReference>
<comment type="similarity">
    <text evidence="4 17">Belongs to the nitrate reductase family.</text>
</comment>
<dbReference type="InterPro" id="IPR012137">
    <property type="entry name" value="Nitr_rd_NADH"/>
</dbReference>
<dbReference type="PANTHER" id="PTHR19372">
    <property type="entry name" value="SULFITE REDUCTASE"/>
    <property type="match status" value="1"/>
</dbReference>
<keyword evidence="15" id="KW-1015">Disulfide bond</keyword>
<feature type="region of interest" description="Disordered" evidence="19">
    <location>
        <begin position="1"/>
        <end position="80"/>
    </location>
</feature>
<dbReference type="PROSITE" id="PS00559">
    <property type="entry name" value="MOLYBDOPTERIN_EUK"/>
    <property type="match status" value="1"/>
</dbReference>
<dbReference type="FunFam" id="2.40.30.10:FF:000021">
    <property type="entry name" value="NADH-cytochrome b5 reductase"/>
    <property type="match status" value="1"/>
</dbReference>
<keyword evidence="9 18" id="KW-0479">Metal-binding</keyword>
<dbReference type="PROSITE" id="PS00191">
    <property type="entry name" value="CYTOCHROME_B5_1"/>
    <property type="match status" value="1"/>
</dbReference>
<evidence type="ECO:0000256" key="19">
    <source>
        <dbReference type="SAM" id="MobiDB-lite"/>
    </source>
</evidence>
<evidence type="ECO:0000256" key="18">
    <source>
        <dbReference type="PIRSR" id="PIRSR000233-1"/>
    </source>
</evidence>
<comment type="cofactor">
    <cofactor evidence="18">
        <name>Mo-molybdopterin</name>
        <dbReference type="ChEBI" id="CHEBI:71302"/>
    </cofactor>
    <text evidence="18">Binds 1 Mo-molybdopterin (Mo-MPT) cofactor per subunit.</text>
</comment>
<keyword evidence="13" id="KW-0408">Iron</keyword>
<evidence type="ECO:0000256" key="14">
    <source>
        <dbReference type="ARBA" id="ARBA00023063"/>
    </source>
</evidence>
<dbReference type="OrthoDB" id="432685at2759"/>
<dbReference type="InterPro" id="IPR000572">
    <property type="entry name" value="OxRdtase_Mopterin-bd_dom"/>
</dbReference>
<evidence type="ECO:0000259" key="20">
    <source>
        <dbReference type="PROSITE" id="PS50255"/>
    </source>
</evidence>
<evidence type="ECO:0000256" key="11">
    <source>
        <dbReference type="ARBA" id="ARBA00022857"/>
    </source>
</evidence>
<dbReference type="GO" id="GO:0006790">
    <property type="term" value="P:sulfur compound metabolic process"/>
    <property type="evidence" value="ECO:0007669"/>
    <property type="project" value="TreeGrafter"/>
</dbReference>
<evidence type="ECO:0000259" key="21">
    <source>
        <dbReference type="PROSITE" id="PS51384"/>
    </source>
</evidence>
<feature type="binding site" evidence="18">
    <location>
        <position position="168"/>
    </location>
    <ligand>
        <name>Mo-molybdopterin</name>
        <dbReference type="ChEBI" id="CHEBI:71302"/>
    </ligand>
    <ligandPart>
        <name>Mo</name>
        <dbReference type="ChEBI" id="CHEBI:28685"/>
    </ligandPart>
</feature>
<accession>A0A2S4L2H5</accession>
<dbReference type="InterPro" id="IPR014756">
    <property type="entry name" value="Ig_E-set"/>
</dbReference>
<evidence type="ECO:0000256" key="4">
    <source>
        <dbReference type="ARBA" id="ARBA00006253"/>
    </source>
</evidence>
<evidence type="ECO:0000256" key="9">
    <source>
        <dbReference type="ARBA" id="ARBA00022723"/>
    </source>
</evidence>
<dbReference type="Pfam" id="PF00970">
    <property type="entry name" value="FAD_binding_6"/>
    <property type="match status" value="1"/>
</dbReference>
<evidence type="ECO:0000256" key="2">
    <source>
        <dbReference type="ARBA" id="ARBA00001974"/>
    </source>
</evidence>
<dbReference type="SUPFAM" id="SSF52343">
    <property type="entry name" value="Ferredoxin reductase-like, C-terminal NADP-linked domain"/>
    <property type="match status" value="1"/>
</dbReference>
<dbReference type="Gene3D" id="3.40.50.80">
    <property type="entry name" value="Nucleotide-binding domain of ferredoxin-NADP reductase (FNR) module"/>
    <property type="match status" value="1"/>
</dbReference>
<evidence type="ECO:0000256" key="16">
    <source>
        <dbReference type="ARBA" id="ARBA00049155"/>
    </source>
</evidence>
<comment type="subunit">
    <text evidence="5">Homodimer.</text>
</comment>
<dbReference type="Pfam" id="PF00175">
    <property type="entry name" value="NAD_binding_1"/>
    <property type="match status" value="1"/>
</dbReference>
<dbReference type="Gene3D" id="3.10.120.10">
    <property type="entry name" value="Cytochrome b5-like heme/steroid binding domain"/>
    <property type="match status" value="1"/>
</dbReference>
<evidence type="ECO:0000256" key="13">
    <source>
        <dbReference type="ARBA" id="ARBA00023004"/>
    </source>
</evidence>
<dbReference type="PRINTS" id="PR00363">
    <property type="entry name" value="CYTOCHROMEB5"/>
</dbReference>
<dbReference type="GO" id="GO:0006809">
    <property type="term" value="P:nitric oxide biosynthetic process"/>
    <property type="evidence" value="ECO:0007669"/>
    <property type="project" value="InterPro"/>
</dbReference>
<dbReference type="InterPro" id="IPR017938">
    <property type="entry name" value="Riboflavin_synthase-like_b-brl"/>
</dbReference>
<evidence type="ECO:0000313" key="23">
    <source>
        <dbReference type="Proteomes" id="UP000237481"/>
    </source>
</evidence>
<keyword evidence="8" id="KW-0285">Flavoprotein</keyword>
<proteinExistence type="inferred from homology"/>
<dbReference type="PIRSF" id="PIRSF000233">
    <property type="entry name" value="Nitr_rd_NADH"/>
    <property type="match status" value="1"/>
</dbReference>
<evidence type="ECO:0000256" key="3">
    <source>
        <dbReference type="ARBA" id="ARBA00003838"/>
    </source>
</evidence>
<keyword evidence="11" id="KW-0521">NADP</keyword>
<dbReference type="PROSITE" id="PS51384">
    <property type="entry name" value="FAD_FR"/>
    <property type="match status" value="1"/>
</dbReference>
<dbReference type="GO" id="GO:0008482">
    <property type="term" value="F:sulfite oxidase activity"/>
    <property type="evidence" value="ECO:0007669"/>
    <property type="project" value="TreeGrafter"/>
</dbReference>
<dbReference type="InterPro" id="IPR022407">
    <property type="entry name" value="OxRdtase_Mopterin_BS"/>
</dbReference>
<comment type="cofactor">
    <cofactor evidence="1">
        <name>heme</name>
        <dbReference type="ChEBI" id="CHEBI:30413"/>
    </cofactor>
</comment>
<evidence type="ECO:0000313" key="22">
    <source>
        <dbReference type="EMBL" id="POR36643.1"/>
    </source>
</evidence>
<dbReference type="SUPFAM" id="SSF81296">
    <property type="entry name" value="E set domains"/>
    <property type="match status" value="1"/>
</dbReference>
<dbReference type="InterPro" id="IPR005066">
    <property type="entry name" value="MoCF_OxRdtse_dimer"/>
</dbReference>
<dbReference type="InterPro" id="IPR017927">
    <property type="entry name" value="FAD-bd_FR_type"/>
</dbReference>
<dbReference type="SUPFAM" id="SSF55856">
    <property type="entry name" value="Cytochrome b5-like heme/steroid binding domain"/>
    <property type="match status" value="1"/>
</dbReference>
<keyword evidence="6 18" id="KW-0500">Molybdenum</keyword>
<dbReference type="SUPFAM" id="SSF56524">
    <property type="entry name" value="Oxidoreductase molybdopterin-binding domain"/>
    <property type="match status" value="1"/>
</dbReference>
<dbReference type="GO" id="GO:0042128">
    <property type="term" value="P:nitrate assimilation"/>
    <property type="evidence" value="ECO:0007669"/>
    <property type="project" value="UniProtKB-KW"/>
</dbReference>
<gene>
    <name evidence="22" type="ORF">TPAR_03149</name>
</gene>
<dbReference type="FunFam" id="3.90.420.10:FF:000005">
    <property type="entry name" value="Nitrate reductase"/>
    <property type="match status" value="1"/>
</dbReference>
<keyword evidence="23" id="KW-1185">Reference proteome</keyword>
<sequence>MTQEYPVPNLSSSAVSFPPSPPSTARQSRKGSLDGSTEGGFSSSIVEPATDNHPSYPLPPQNGSKGVLPQDLKTPDSHVERDPRLIRLTGVHPFNVEAPLSDLYDEGFLTSEDLHYVRNHGHVPKCEDQDIYDWTFTIEGMVSKPFTLSVRGLIDNYEQTTYPITLVCAGNRRKEQNVVRKSKGFSWGPAGLSTALWTGVPIGDLISRAKPQKGAKYVCFEGADKLPNGYYGTSVKLNWCMDANKGILVAHKMNGCVLHPDHGKPVRIVIPGQIGGRSVKWLKRIIVTAKPSDNWYHIYDNRVLPTMVTPEASADLPETWKDERYAIYDLNTNSAVCYPAHDEKVSLAAGIDSYKVRGYAYGGGGRRITRMEVTLDKGKTWRLAHINYPEDEYRLAPEGEMLYGGRLDTWWRETSFCWCFWEIDIAMAELGGAADIMVRAMDEGLMVQPRDMYWSVLGMMNNPWFRVVIHKEGHSLRFEHPTQPALMPGGWMERVKKAGGNLMNGLWGEKVSGEDEDTVEQEPQREICMTNPRVDRLITLDELKGHGDENEPWFVVNGHVYDGTKFLEGHPGGAASIVGAAAQDTTEEFVAIHSENAKAMMPDYHIGRLDEAALAALSGDAEECDPNRGVFLQGRAWTKALLQEKVQISADTKIFRFKLDHESQEIGLPVGQHLMMRLRDPATREAIIRAYTPMSEGTDKGMLDVLIKIYHDTPERKGGKMTQALDSIPVGHLVDFKGPVGKFEYLGKGLCTVSGKQRRVRRFNMICGGSGVTPIFQVLRALTKDHDDPTECVLVDGNRVEEDILCRQQLGAMVDSAKHRCRLLHTLTRPSPAWMGRKGRMDKALMEAEIGPCEKAGEDMVLICGPETMEKSVHEILSGLGWTDEDILFF</sequence>
<dbReference type="Proteomes" id="UP000237481">
    <property type="component" value="Unassembled WGS sequence"/>
</dbReference>
<evidence type="ECO:0000256" key="12">
    <source>
        <dbReference type="ARBA" id="ARBA00023002"/>
    </source>
</evidence>
<dbReference type="GO" id="GO:0043546">
    <property type="term" value="F:molybdopterin cofactor binding"/>
    <property type="evidence" value="ECO:0007669"/>
    <property type="project" value="InterPro"/>
</dbReference>
<dbReference type="CDD" id="cd06183">
    <property type="entry name" value="cyt_b5_reduct_like"/>
    <property type="match status" value="1"/>
</dbReference>
<evidence type="ECO:0000256" key="15">
    <source>
        <dbReference type="ARBA" id="ARBA00023157"/>
    </source>
</evidence>
<comment type="caution">
    <text evidence="22">The sequence shown here is derived from an EMBL/GenBank/DDBJ whole genome shotgun (WGS) entry which is preliminary data.</text>
</comment>
<keyword evidence="7" id="KW-0349">Heme</keyword>
<dbReference type="GO" id="GO:0050464">
    <property type="term" value="F:nitrate reductase (NADPH) activity"/>
    <property type="evidence" value="ECO:0007669"/>
    <property type="project" value="UniProtKB-EC"/>
</dbReference>
<dbReference type="InterPro" id="IPR008333">
    <property type="entry name" value="Cbr1-like_FAD-bd_dom"/>
</dbReference>
<dbReference type="InterPro" id="IPR001433">
    <property type="entry name" value="OxRdtase_FAD/NAD-bd"/>
</dbReference>